<feature type="transmembrane region" description="Helical" evidence="1">
    <location>
        <begin position="86"/>
        <end position="106"/>
    </location>
</feature>
<keyword evidence="1" id="KW-1133">Transmembrane helix</keyword>
<feature type="transmembrane region" description="Helical" evidence="1">
    <location>
        <begin position="12"/>
        <end position="33"/>
    </location>
</feature>
<proteinExistence type="predicted"/>
<comment type="caution">
    <text evidence="2">The sequence shown here is derived from an EMBL/GenBank/DDBJ whole genome shotgun (WGS) entry which is preliminary data.</text>
</comment>
<evidence type="ECO:0000313" key="2">
    <source>
        <dbReference type="EMBL" id="MDV2470424.1"/>
    </source>
</evidence>
<keyword evidence="1" id="KW-0472">Membrane</keyword>
<dbReference type="Proteomes" id="UP001278188">
    <property type="component" value="Unassembled WGS sequence"/>
</dbReference>
<reference evidence="2 3" key="1">
    <citation type="submission" date="2023-06" db="EMBL/GenBank/DDBJ databases">
        <title>Genomic Analysis of Acinetobacter Strains Recovered from South Australian Aquatic Samples provides Insights into the Circulation of Antibiotic Resistance determinants in the Environment.</title>
        <authorList>
            <person name="Tobin L."/>
            <person name="Jarocki V.M."/>
            <person name="Kenyon J."/>
            <person name="Drigo B."/>
            <person name="Donner E."/>
            <person name="Djordjevic S.P."/>
            <person name="Hamidian M."/>
        </authorList>
    </citation>
    <scope>NUCLEOTIDE SEQUENCE [LARGE SCALE GENOMIC DNA]</scope>
    <source>
        <strain evidence="2 3">SAAc652</strain>
    </source>
</reference>
<evidence type="ECO:0008006" key="4">
    <source>
        <dbReference type="Google" id="ProtNLM"/>
    </source>
</evidence>
<evidence type="ECO:0000256" key="1">
    <source>
        <dbReference type="SAM" id="Phobius"/>
    </source>
</evidence>
<feature type="transmembrane region" description="Helical" evidence="1">
    <location>
        <begin position="53"/>
        <end position="74"/>
    </location>
</feature>
<keyword evidence="1" id="KW-0812">Transmembrane</keyword>
<keyword evidence="3" id="KW-1185">Reference proteome</keyword>
<gene>
    <name evidence="2" type="ORF">QR674_15705</name>
</gene>
<organism evidence="2 3">
    <name type="scientific">Acinetobacter chinensis</name>
    <dbReference type="NCBI Taxonomy" id="2004650"/>
    <lineage>
        <taxon>Bacteria</taxon>
        <taxon>Pseudomonadati</taxon>
        <taxon>Pseudomonadota</taxon>
        <taxon>Gammaproteobacteria</taxon>
        <taxon>Moraxellales</taxon>
        <taxon>Moraxellaceae</taxon>
        <taxon>Acinetobacter</taxon>
    </lineage>
</organism>
<sequence>MLKSFTEIKYRLLFFLLLGSAIPLLYSTTRIYWMGQMEDGVTFNIASQLTWVSVLYEIVNEALLLPLAFILGSVIKETERLKQRIAITLTVFVAVYLIITLAMLMFTPSAVGFMQQASSLTALTVQYIRLEAVAIFFPQYSVTISSCWF</sequence>
<protein>
    <recommendedName>
        <fullName evidence="4">Multidrug transporter</fullName>
    </recommendedName>
</protein>
<dbReference type="EMBL" id="JASVDY010000008">
    <property type="protein sequence ID" value="MDV2470424.1"/>
    <property type="molecule type" value="Genomic_DNA"/>
</dbReference>
<name>A0ABU3WJ60_9GAMM</name>
<accession>A0ABU3WJ60</accession>
<evidence type="ECO:0000313" key="3">
    <source>
        <dbReference type="Proteomes" id="UP001278188"/>
    </source>
</evidence>
<dbReference type="RefSeq" id="WP_317085131.1">
    <property type="nucleotide sequence ID" value="NZ_JASVDY010000008.1"/>
</dbReference>